<sequence length="26" mass="2907">MRTPCLAINRSAAGSSCRRCRRSAPW</sequence>
<protein>
    <submittedName>
        <fullName evidence="1">Uncharacterized protein</fullName>
    </submittedName>
</protein>
<accession>A0A0A9GSC2</accession>
<organism evidence="1">
    <name type="scientific">Arundo donax</name>
    <name type="common">Giant reed</name>
    <name type="synonym">Donax arundinaceus</name>
    <dbReference type="NCBI Taxonomy" id="35708"/>
    <lineage>
        <taxon>Eukaryota</taxon>
        <taxon>Viridiplantae</taxon>
        <taxon>Streptophyta</taxon>
        <taxon>Embryophyta</taxon>
        <taxon>Tracheophyta</taxon>
        <taxon>Spermatophyta</taxon>
        <taxon>Magnoliopsida</taxon>
        <taxon>Liliopsida</taxon>
        <taxon>Poales</taxon>
        <taxon>Poaceae</taxon>
        <taxon>PACMAD clade</taxon>
        <taxon>Arundinoideae</taxon>
        <taxon>Arundineae</taxon>
        <taxon>Arundo</taxon>
    </lineage>
</organism>
<evidence type="ECO:0000313" key="1">
    <source>
        <dbReference type="EMBL" id="JAE27352.1"/>
    </source>
</evidence>
<dbReference type="AlphaFoldDB" id="A0A0A9GSC2"/>
<dbReference type="EMBL" id="GBRH01170544">
    <property type="protein sequence ID" value="JAE27352.1"/>
    <property type="molecule type" value="Transcribed_RNA"/>
</dbReference>
<proteinExistence type="predicted"/>
<reference evidence="1" key="1">
    <citation type="submission" date="2014-09" db="EMBL/GenBank/DDBJ databases">
        <authorList>
            <person name="Magalhaes I.L.F."/>
            <person name="Oliveira U."/>
            <person name="Santos F.R."/>
            <person name="Vidigal T.H.D.A."/>
            <person name="Brescovit A.D."/>
            <person name="Santos A.J."/>
        </authorList>
    </citation>
    <scope>NUCLEOTIDE SEQUENCE</scope>
    <source>
        <tissue evidence="1">Shoot tissue taken approximately 20 cm above the soil surface</tissue>
    </source>
</reference>
<reference evidence="1" key="2">
    <citation type="journal article" date="2015" name="Data Brief">
        <title>Shoot transcriptome of the giant reed, Arundo donax.</title>
        <authorList>
            <person name="Barrero R.A."/>
            <person name="Guerrero F.D."/>
            <person name="Moolhuijzen P."/>
            <person name="Goolsby J.A."/>
            <person name="Tidwell J."/>
            <person name="Bellgard S.E."/>
            <person name="Bellgard M.I."/>
        </authorList>
    </citation>
    <scope>NUCLEOTIDE SEQUENCE</scope>
    <source>
        <tissue evidence="1">Shoot tissue taken approximately 20 cm above the soil surface</tissue>
    </source>
</reference>
<name>A0A0A9GSC2_ARUDO</name>